<evidence type="ECO:0000256" key="1">
    <source>
        <dbReference type="ARBA" id="ARBA00004429"/>
    </source>
</evidence>
<keyword evidence="6 9" id="KW-0812">Transmembrane</keyword>
<dbReference type="InterPro" id="IPR052701">
    <property type="entry name" value="GAG_Ulvan_Degrading_Sulfatases"/>
</dbReference>
<dbReference type="Pfam" id="PF11893">
    <property type="entry name" value="DUF3413"/>
    <property type="match status" value="1"/>
</dbReference>
<organism evidence="12 13">
    <name type="scientific">Budvicia aquatica</name>
    <dbReference type="NCBI Taxonomy" id="82979"/>
    <lineage>
        <taxon>Bacteria</taxon>
        <taxon>Pseudomonadati</taxon>
        <taxon>Pseudomonadota</taxon>
        <taxon>Gammaproteobacteria</taxon>
        <taxon>Enterobacterales</taxon>
        <taxon>Budviciaceae</taxon>
        <taxon>Budvicia</taxon>
    </lineage>
</organism>
<feature type="transmembrane region" description="Helical" evidence="9">
    <location>
        <begin position="64"/>
        <end position="86"/>
    </location>
</feature>
<dbReference type="PANTHER" id="PTHR43751">
    <property type="entry name" value="SULFATASE"/>
    <property type="match status" value="1"/>
</dbReference>
<dbReference type="Gene3D" id="3.40.720.10">
    <property type="entry name" value="Alkaline Phosphatase, subunit A"/>
    <property type="match status" value="1"/>
</dbReference>
<dbReference type="SUPFAM" id="SSF53649">
    <property type="entry name" value="Alkaline phosphatase-like"/>
    <property type="match status" value="1"/>
</dbReference>
<feature type="domain" description="Sulfatase N-terminal" evidence="10">
    <location>
        <begin position="273"/>
        <end position="521"/>
    </location>
</feature>
<dbReference type="AlphaFoldDB" id="A0A484ZTX0"/>
<reference evidence="12 13" key="1">
    <citation type="submission" date="2019-03" db="EMBL/GenBank/DDBJ databases">
        <authorList>
            <consortium name="Pathogen Informatics"/>
        </authorList>
    </citation>
    <scope>NUCLEOTIDE SEQUENCE [LARGE SCALE GENOMIC DNA]</scope>
    <source>
        <strain evidence="12 13">NCTC12282</strain>
    </source>
</reference>
<proteinExistence type="predicted"/>
<evidence type="ECO:0000256" key="2">
    <source>
        <dbReference type="ARBA" id="ARBA00009434"/>
    </source>
</evidence>
<gene>
    <name evidence="12" type="primary">yejM</name>
    <name evidence="12" type="ORF">NCTC12282_05495</name>
</gene>
<dbReference type="InterPro" id="IPR047997">
    <property type="entry name" value="YejM_enterobact"/>
</dbReference>
<evidence type="ECO:0000313" key="13">
    <source>
        <dbReference type="Proteomes" id="UP000373449"/>
    </source>
</evidence>
<evidence type="ECO:0000256" key="3">
    <source>
        <dbReference type="ARBA" id="ARBA00020918"/>
    </source>
</evidence>
<keyword evidence="7 9" id="KW-1133">Transmembrane helix</keyword>
<dbReference type="GO" id="GO:0005886">
    <property type="term" value="C:plasma membrane"/>
    <property type="evidence" value="ECO:0007669"/>
    <property type="project" value="UniProtKB-SubCell"/>
</dbReference>
<evidence type="ECO:0000259" key="10">
    <source>
        <dbReference type="Pfam" id="PF00884"/>
    </source>
</evidence>
<comment type="subcellular location">
    <subcellularLocation>
        <location evidence="1">Cell inner membrane</location>
        <topology evidence="1">Multi-pass membrane protein</topology>
    </subcellularLocation>
</comment>
<dbReference type="Proteomes" id="UP000373449">
    <property type="component" value="Unassembled WGS sequence"/>
</dbReference>
<keyword evidence="5" id="KW-0997">Cell inner membrane</keyword>
<name>A0A484ZTX0_9GAMM</name>
<dbReference type="InterPro" id="IPR012159">
    <property type="entry name" value="YejM-like"/>
</dbReference>
<dbReference type="InterPro" id="IPR000917">
    <property type="entry name" value="Sulfatase_N"/>
</dbReference>
<evidence type="ECO:0000256" key="9">
    <source>
        <dbReference type="SAM" id="Phobius"/>
    </source>
</evidence>
<evidence type="ECO:0000259" key="11">
    <source>
        <dbReference type="Pfam" id="PF11893"/>
    </source>
</evidence>
<evidence type="ECO:0000256" key="6">
    <source>
        <dbReference type="ARBA" id="ARBA00022692"/>
    </source>
</evidence>
<accession>A0A484ZTX0</accession>
<feature type="transmembrane region" description="Helical" evidence="9">
    <location>
        <begin position="148"/>
        <end position="165"/>
    </location>
</feature>
<comment type="similarity">
    <text evidence="2">To H.influenzae HI_0842.</text>
</comment>
<dbReference type="NCBIfam" id="NF038282">
    <property type="entry name" value="LapC_YejM_PbgA"/>
    <property type="match status" value="1"/>
</dbReference>
<dbReference type="InterPro" id="IPR017850">
    <property type="entry name" value="Alkaline_phosphatase_core_sf"/>
</dbReference>
<dbReference type="Pfam" id="PF00884">
    <property type="entry name" value="Sulfatase"/>
    <property type="match status" value="1"/>
</dbReference>
<dbReference type="PIRSF" id="PIRSF004950">
    <property type="entry name" value="Mmb_sulf_HI0842"/>
    <property type="match status" value="1"/>
</dbReference>
<evidence type="ECO:0000313" key="12">
    <source>
        <dbReference type="EMBL" id="VFS51844.1"/>
    </source>
</evidence>
<dbReference type="CDD" id="cd16148">
    <property type="entry name" value="sulfatase_like"/>
    <property type="match status" value="1"/>
</dbReference>
<feature type="transmembrane region" description="Helical" evidence="9">
    <location>
        <begin position="98"/>
        <end position="116"/>
    </location>
</feature>
<evidence type="ECO:0000256" key="7">
    <source>
        <dbReference type="ARBA" id="ARBA00022989"/>
    </source>
</evidence>
<protein>
    <recommendedName>
        <fullName evidence="3">Inner membrane protein YejM</fullName>
    </recommendedName>
</protein>
<evidence type="ECO:0000256" key="5">
    <source>
        <dbReference type="ARBA" id="ARBA00022519"/>
    </source>
</evidence>
<keyword evidence="4" id="KW-1003">Cell membrane</keyword>
<dbReference type="PANTHER" id="PTHR43751:SF3">
    <property type="entry name" value="SULFATASE N-TERMINAL DOMAIN-CONTAINING PROTEIN"/>
    <property type="match status" value="1"/>
</dbReference>
<feature type="domain" description="Inner membrane protein YejM N-terminal" evidence="11">
    <location>
        <begin position="20"/>
        <end position="264"/>
    </location>
</feature>
<keyword evidence="8 9" id="KW-0472">Membrane</keyword>
<dbReference type="EMBL" id="CAADJA010000002">
    <property type="protein sequence ID" value="VFS51844.1"/>
    <property type="molecule type" value="Genomic_DNA"/>
</dbReference>
<dbReference type="InterPro" id="IPR024588">
    <property type="entry name" value="YejM_N"/>
</dbReference>
<evidence type="ECO:0000256" key="8">
    <source>
        <dbReference type="ARBA" id="ARBA00023136"/>
    </source>
</evidence>
<feature type="transmembrane region" description="Helical" evidence="9">
    <location>
        <begin position="31"/>
        <end position="52"/>
    </location>
</feature>
<sequence length="606" mass="69557">MIKPINFVYLKAYMVTNRQLYKEKVSQMISWGHWFALFNIIFSLVLSSRYLFIADWPSTLAGRIYALVSWIGHFSFLTFAVYLLILFPLTFIIMSQRLMRVISAILATAGLTLLVIDTEVFFRFRLHLNPTVWGLLINPEESELARDWQLLFISIPVIFLIEMLFATWSWQKLRSLNRQKFGKPLAGLFITAFIATHFTYIWADANFYRPITMQRANLPLSYPMTARRFLEKHGLLDAQAYQDKVIQQGSPEAVEVEYPLAKLTYQDDKTGYNLLLIVVDGIRDQSMHDDMPNLAKMGADNVEFINHYSTGNQHDTGLFGLFYGISPTYIDGILAGKKSSALITALSQQNYQFGLFSASGFNTPLYRQALLSDFSLPQPIAQSNSATTEQWQNWLETRTEKAPWFSYIQYSNSDIKKINGSKAPADFINRYQTSAKDIDQQIADVMETLKQRNLLDNTVVIVTASHGVEFNDAKRGDWGSGQNYSRFQLQVPLVVHWPGTPPQRIDKLTGHEDVMRTLMQRLLHVKNPTSSYSRGEDLFAEQRRYQWVTAGDARQLVVITPEQTILIGTDGRYKTYDVNFQRQENEKPSLALLLQVLTDVKRFIAN</sequence>
<evidence type="ECO:0000256" key="4">
    <source>
        <dbReference type="ARBA" id="ARBA00022475"/>
    </source>
</evidence>
<feature type="transmembrane region" description="Helical" evidence="9">
    <location>
        <begin position="185"/>
        <end position="203"/>
    </location>
</feature>